<accession>A0A8S4BNL1</accession>
<reference evidence="1" key="1">
    <citation type="submission" date="2021-05" db="EMBL/GenBank/DDBJ databases">
        <authorList>
            <person name="Tigano A."/>
        </authorList>
    </citation>
    <scope>NUCLEOTIDE SEQUENCE</scope>
</reference>
<gene>
    <name evidence="1" type="ORF">MMEN_LOCUS18128</name>
</gene>
<protein>
    <submittedName>
        <fullName evidence="1">(Atlantic silverside) hypothetical protein</fullName>
    </submittedName>
</protein>
<evidence type="ECO:0000313" key="1">
    <source>
        <dbReference type="EMBL" id="CAG5999495.1"/>
    </source>
</evidence>
<evidence type="ECO:0000313" key="2">
    <source>
        <dbReference type="Proteomes" id="UP000677803"/>
    </source>
</evidence>
<dbReference type="Proteomes" id="UP000677803">
    <property type="component" value="Unassembled WGS sequence"/>
</dbReference>
<name>A0A8S4BNL1_9TELE</name>
<dbReference type="EMBL" id="CAJRST010037777">
    <property type="protein sequence ID" value="CAG5999495.1"/>
    <property type="molecule type" value="Genomic_DNA"/>
</dbReference>
<comment type="caution">
    <text evidence="1">The sequence shown here is derived from an EMBL/GenBank/DDBJ whole genome shotgun (WGS) entry which is preliminary data.</text>
</comment>
<organism evidence="1 2">
    <name type="scientific">Menidia menidia</name>
    <name type="common">Atlantic silverside</name>
    <dbReference type="NCBI Taxonomy" id="238744"/>
    <lineage>
        <taxon>Eukaryota</taxon>
        <taxon>Metazoa</taxon>
        <taxon>Chordata</taxon>
        <taxon>Craniata</taxon>
        <taxon>Vertebrata</taxon>
        <taxon>Euteleostomi</taxon>
        <taxon>Actinopterygii</taxon>
        <taxon>Neopterygii</taxon>
        <taxon>Teleostei</taxon>
        <taxon>Neoteleostei</taxon>
        <taxon>Acanthomorphata</taxon>
        <taxon>Ovalentaria</taxon>
        <taxon>Atherinomorphae</taxon>
        <taxon>Atheriniformes</taxon>
        <taxon>Atherinopsidae</taxon>
        <taxon>Menidiinae</taxon>
        <taxon>Menidia</taxon>
    </lineage>
</organism>
<dbReference type="AlphaFoldDB" id="A0A8S4BNL1"/>
<keyword evidence="2" id="KW-1185">Reference proteome</keyword>
<proteinExistence type="predicted"/>
<sequence length="115" mass="12895">MENRGHFLHVKPPKNLLLLPERGTQPTETVIADWAPCTWRVPLQPEGLGPVVVGRGFLRQELDRLAEKLKSGVQIPGLRGRNPPPLQLPHSPQQLPIITNLWSLLRSEGLSEDFC</sequence>